<dbReference type="AlphaFoldDB" id="A0A1Y2B3J0"/>
<proteinExistence type="predicted"/>
<accession>A0A1Y2B3J0</accession>
<dbReference type="OrthoDB" id="10682560at2759"/>
<keyword evidence="3" id="KW-1185">Reference proteome</keyword>
<dbReference type="Proteomes" id="UP000193920">
    <property type="component" value="Unassembled WGS sequence"/>
</dbReference>
<feature type="signal peptide" evidence="1">
    <location>
        <begin position="1"/>
        <end position="24"/>
    </location>
</feature>
<protein>
    <recommendedName>
        <fullName evidence="4">Scaffoldin</fullName>
    </recommendedName>
</protein>
<evidence type="ECO:0000313" key="3">
    <source>
        <dbReference type="Proteomes" id="UP000193920"/>
    </source>
</evidence>
<evidence type="ECO:0008006" key="4">
    <source>
        <dbReference type="Google" id="ProtNLM"/>
    </source>
</evidence>
<evidence type="ECO:0000313" key="2">
    <source>
        <dbReference type="EMBL" id="ORY29398.1"/>
    </source>
</evidence>
<feature type="chain" id="PRO_5013141532" description="Scaffoldin" evidence="1">
    <location>
        <begin position="25"/>
        <end position="431"/>
    </location>
</feature>
<name>A0A1Y2B3J0_9FUNG</name>
<keyword evidence="1" id="KW-0732">Signal</keyword>
<organism evidence="2 3">
    <name type="scientific">Neocallimastix californiae</name>
    <dbReference type="NCBI Taxonomy" id="1754190"/>
    <lineage>
        <taxon>Eukaryota</taxon>
        <taxon>Fungi</taxon>
        <taxon>Fungi incertae sedis</taxon>
        <taxon>Chytridiomycota</taxon>
        <taxon>Chytridiomycota incertae sedis</taxon>
        <taxon>Neocallimastigomycetes</taxon>
        <taxon>Neocallimastigales</taxon>
        <taxon>Neocallimastigaceae</taxon>
        <taxon>Neocallimastix</taxon>
    </lineage>
</organism>
<gene>
    <name evidence="2" type="ORF">LY90DRAFT_512887</name>
</gene>
<sequence>MLSKNLLSIVALVFFGSQISSVIAEWANCSTNEEYAKIADFTGDCDVKAHCKLDDLIVGINDSTNPTCKKALDGVYVFNDNTGTIVNLANDISSATLSELFIYNCDGTTCAKTNGIFKDNDAYYTVDATTGAAEITATYKDNSNDCTTNPSDKIGMIAGDTLCLGESITPASADGNQYIMNNVADNAFTGGESDTDKQIVIKTGTQIFAYDNLIGDDEYCVTTATNLLTGRFANFCSNNDCNKYYECKDHICDLIDESHETCSAPAEECSLESESATNCVQGYYLKGTSSAKLAKENDEEGTLYYCESSTECEAVTAGDVKIGYYKNVDTVNTNVQYIKCETAESNVCKAVVVDKDDCNDVSNAGDLIVTAGPVYKICLGTNTEDAVSINTTSTAKSYLISVNTKNIFGNKASQYVKINTVDNKVTLADKG</sequence>
<evidence type="ECO:0000256" key="1">
    <source>
        <dbReference type="SAM" id="SignalP"/>
    </source>
</evidence>
<dbReference type="EMBL" id="MCOG01000180">
    <property type="protein sequence ID" value="ORY29398.1"/>
    <property type="molecule type" value="Genomic_DNA"/>
</dbReference>
<reference evidence="2 3" key="1">
    <citation type="submission" date="2016-08" db="EMBL/GenBank/DDBJ databases">
        <title>A Parts List for Fungal Cellulosomes Revealed by Comparative Genomics.</title>
        <authorList>
            <consortium name="DOE Joint Genome Institute"/>
            <person name="Haitjema C.H."/>
            <person name="Gilmore S.P."/>
            <person name="Henske J.K."/>
            <person name="Solomon K.V."/>
            <person name="De Groot R."/>
            <person name="Kuo A."/>
            <person name="Mondo S.J."/>
            <person name="Salamov A.A."/>
            <person name="Labutti K."/>
            <person name="Zhao Z."/>
            <person name="Chiniquy J."/>
            <person name="Barry K."/>
            <person name="Brewer H.M."/>
            <person name="Purvine S.O."/>
            <person name="Wright A.T."/>
            <person name="Boxma B."/>
            <person name="Van Alen T."/>
            <person name="Hackstein J.H."/>
            <person name="Baker S.E."/>
            <person name="Grigoriev I.V."/>
            <person name="O'Malley M.A."/>
        </authorList>
    </citation>
    <scope>NUCLEOTIDE SEQUENCE [LARGE SCALE GENOMIC DNA]</scope>
    <source>
        <strain evidence="2 3">G1</strain>
    </source>
</reference>
<comment type="caution">
    <text evidence="2">The sequence shown here is derived from an EMBL/GenBank/DDBJ whole genome shotgun (WGS) entry which is preliminary data.</text>
</comment>